<keyword evidence="1 5" id="KW-0489">Methyltransferase</keyword>
<dbReference type="PANTHER" id="PTHR11727:SF7">
    <property type="entry name" value="DIMETHYLADENOSINE TRANSFERASE-RELATED"/>
    <property type="match status" value="1"/>
</dbReference>
<protein>
    <recommendedName>
        <fullName evidence="6">Ribosomal RNA adenine methylase transferase N-terminal domain-containing protein</fullName>
    </recommendedName>
</protein>
<feature type="binding site" evidence="5">
    <location>
        <position position="22"/>
    </location>
    <ligand>
        <name>S-adenosyl-L-methionine</name>
        <dbReference type="ChEBI" id="CHEBI:59789"/>
    </ligand>
</feature>
<evidence type="ECO:0000256" key="5">
    <source>
        <dbReference type="PROSITE-ProRule" id="PRU01026"/>
    </source>
</evidence>
<dbReference type="Pfam" id="PF00398">
    <property type="entry name" value="RrnaAD"/>
    <property type="match status" value="1"/>
</dbReference>
<accession>A0A7C0ZI24</accession>
<evidence type="ECO:0000256" key="2">
    <source>
        <dbReference type="ARBA" id="ARBA00022679"/>
    </source>
</evidence>
<dbReference type="InterPro" id="IPR001737">
    <property type="entry name" value="KsgA/Erm"/>
</dbReference>
<organism evidence="7">
    <name type="scientific">candidate division WOR-3 bacterium</name>
    <dbReference type="NCBI Taxonomy" id="2052148"/>
    <lineage>
        <taxon>Bacteria</taxon>
        <taxon>Bacteria division WOR-3</taxon>
    </lineage>
</organism>
<feature type="domain" description="Ribosomal RNA adenine methylase transferase N-terminal" evidence="6">
    <location>
        <begin position="29"/>
        <end position="155"/>
    </location>
</feature>
<keyword evidence="4 5" id="KW-0694">RNA-binding</keyword>
<feature type="non-terminal residue" evidence="7">
    <location>
        <position position="155"/>
    </location>
</feature>
<dbReference type="GO" id="GO:0000179">
    <property type="term" value="F:rRNA (adenine-N6,N6-)-dimethyltransferase activity"/>
    <property type="evidence" value="ECO:0007669"/>
    <property type="project" value="UniProtKB-UniRule"/>
</dbReference>
<dbReference type="SMART" id="SM00650">
    <property type="entry name" value="rADc"/>
    <property type="match status" value="1"/>
</dbReference>
<feature type="binding site" evidence="5">
    <location>
        <position position="92"/>
    </location>
    <ligand>
        <name>S-adenosyl-L-methionine</name>
        <dbReference type="ChEBI" id="CHEBI:59789"/>
    </ligand>
</feature>
<feature type="binding site" evidence="5">
    <location>
        <position position="48"/>
    </location>
    <ligand>
        <name>S-adenosyl-L-methionine</name>
        <dbReference type="ChEBI" id="CHEBI:59789"/>
    </ligand>
</feature>
<keyword evidence="3 5" id="KW-0949">S-adenosyl-L-methionine</keyword>
<feature type="binding site" evidence="5">
    <location>
        <position position="69"/>
    </location>
    <ligand>
        <name>S-adenosyl-L-methionine</name>
        <dbReference type="ChEBI" id="CHEBI:59789"/>
    </ligand>
</feature>
<dbReference type="PROSITE" id="PS51689">
    <property type="entry name" value="SAM_RNA_A_N6_MT"/>
    <property type="match status" value="1"/>
</dbReference>
<evidence type="ECO:0000256" key="1">
    <source>
        <dbReference type="ARBA" id="ARBA00022603"/>
    </source>
</evidence>
<dbReference type="EMBL" id="DQWE01000204">
    <property type="protein sequence ID" value="HDI82985.1"/>
    <property type="molecule type" value="Genomic_DNA"/>
</dbReference>
<dbReference type="Gene3D" id="3.40.50.150">
    <property type="entry name" value="Vaccinia Virus protein VP39"/>
    <property type="match status" value="1"/>
</dbReference>
<dbReference type="CDD" id="cd02440">
    <property type="entry name" value="AdoMet_MTases"/>
    <property type="match status" value="1"/>
</dbReference>
<comment type="similarity">
    <text evidence="5">Belongs to the class I-like SAM-binding methyltransferase superfamily. rRNA adenine N(6)-methyltransferase family.</text>
</comment>
<sequence length="155" mass="17974">MKLKELFELIGEKKLKKSLGQNLLINDRVAEEMVEYLEGDDEEVLEIGPGTGIVTQKLIEKGLKPVCVEIDRDFCRVLKERFNDRIYLFCMDFFKFSPDNFDGRLITGSLPYRGAKKMVAHILLSFPYFRKGTFLLQREVADILMAEPKTRDYSP</sequence>
<feature type="binding site" evidence="5">
    <location>
        <position position="24"/>
    </location>
    <ligand>
        <name>S-adenosyl-L-methionine</name>
        <dbReference type="ChEBI" id="CHEBI:59789"/>
    </ligand>
</feature>
<evidence type="ECO:0000256" key="4">
    <source>
        <dbReference type="ARBA" id="ARBA00022884"/>
    </source>
</evidence>
<evidence type="ECO:0000313" key="7">
    <source>
        <dbReference type="EMBL" id="HDI82985.1"/>
    </source>
</evidence>
<dbReference type="InterPro" id="IPR020598">
    <property type="entry name" value="rRNA_Ade_methylase_Trfase_N"/>
</dbReference>
<keyword evidence="2 5" id="KW-0808">Transferase</keyword>
<comment type="caution">
    <text evidence="7">The sequence shown here is derived from an EMBL/GenBank/DDBJ whole genome shotgun (WGS) entry which is preliminary data.</text>
</comment>
<proteinExistence type="inferred from homology"/>
<dbReference type="Proteomes" id="UP000885847">
    <property type="component" value="Unassembled WGS sequence"/>
</dbReference>
<evidence type="ECO:0000256" key="3">
    <source>
        <dbReference type="ARBA" id="ARBA00022691"/>
    </source>
</evidence>
<feature type="binding site" evidence="5">
    <location>
        <position position="109"/>
    </location>
    <ligand>
        <name>S-adenosyl-L-methionine</name>
        <dbReference type="ChEBI" id="CHEBI:59789"/>
    </ligand>
</feature>
<gene>
    <name evidence="7" type="ORF">ENF18_04250</name>
</gene>
<evidence type="ECO:0000259" key="6">
    <source>
        <dbReference type="SMART" id="SM00650"/>
    </source>
</evidence>
<name>A0A7C0ZI24_UNCW3</name>
<dbReference type="InterPro" id="IPR029063">
    <property type="entry name" value="SAM-dependent_MTases_sf"/>
</dbReference>
<dbReference type="PANTHER" id="PTHR11727">
    <property type="entry name" value="DIMETHYLADENOSINE TRANSFERASE"/>
    <property type="match status" value="1"/>
</dbReference>
<dbReference type="GO" id="GO:0003723">
    <property type="term" value="F:RNA binding"/>
    <property type="evidence" value="ECO:0007669"/>
    <property type="project" value="UniProtKB-UniRule"/>
</dbReference>
<dbReference type="SUPFAM" id="SSF53335">
    <property type="entry name" value="S-adenosyl-L-methionine-dependent methyltransferases"/>
    <property type="match status" value="1"/>
</dbReference>
<dbReference type="AlphaFoldDB" id="A0A7C0ZI24"/>
<reference evidence="7" key="1">
    <citation type="journal article" date="2020" name="mSystems">
        <title>Genome- and Community-Level Interaction Insights into Carbon Utilization and Element Cycling Functions of Hydrothermarchaeota in Hydrothermal Sediment.</title>
        <authorList>
            <person name="Zhou Z."/>
            <person name="Liu Y."/>
            <person name="Xu W."/>
            <person name="Pan J."/>
            <person name="Luo Z.H."/>
            <person name="Li M."/>
        </authorList>
    </citation>
    <scope>NUCLEOTIDE SEQUENCE [LARGE SCALE GENOMIC DNA]</scope>
    <source>
        <strain evidence="7">HyVt-102</strain>
    </source>
</reference>